<sequence>MGDIIAFQPKRLNSEPPLRNVFGSILKETRQKRGERLVEVAQRAAISTQYLSEIERGRKDASSEVFASVARALDMTMFDLTSQAARQLYTTQQSVSGPVCLAA</sequence>
<dbReference type="AlphaFoldDB" id="A0A846RS22"/>
<dbReference type="CDD" id="cd00093">
    <property type="entry name" value="HTH_XRE"/>
    <property type="match status" value="1"/>
</dbReference>
<dbReference type="PROSITE" id="PS50943">
    <property type="entry name" value="HTH_CROC1"/>
    <property type="match status" value="1"/>
</dbReference>
<dbReference type="SMART" id="SM00530">
    <property type="entry name" value="HTH_XRE"/>
    <property type="match status" value="1"/>
</dbReference>
<proteinExistence type="predicted"/>
<dbReference type="Pfam" id="PF13560">
    <property type="entry name" value="HTH_31"/>
    <property type="match status" value="1"/>
</dbReference>
<dbReference type="Gene3D" id="1.10.260.40">
    <property type="entry name" value="lambda repressor-like DNA-binding domains"/>
    <property type="match status" value="1"/>
</dbReference>
<evidence type="ECO:0000313" key="3">
    <source>
        <dbReference type="Proteomes" id="UP000547458"/>
    </source>
</evidence>
<dbReference type="SUPFAM" id="SSF47413">
    <property type="entry name" value="lambda repressor-like DNA-binding domains"/>
    <property type="match status" value="1"/>
</dbReference>
<dbReference type="Proteomes" id="UP000547458">
    <property type="component" value="Unassembled WGS sequence"/>
</dbReference>
<organism evidence="2 3">
    <name type="scientific">Arthrobacter pigmenti</name>
    <dbReference type="NCBI Taxonomy" id="271432"/>
    <lineage>
        <taxon>Bacteria</taxon>
        <taxon>Bacillati</taxon>
        <taxon>Actinomycetota</taxon>
        <taxon>Actinomycetes</taxon>
        <taxon>Micrococcales</taxon>
        <taxon>Micrococcaceae</taxon>
        <taxon>Arthrobacter</taxon>
    </lineage>
</organism>
<reference evidence="2 3" key="1">
    <citation type="submission" date="2020-03" db="EMBL/GenBank/DDBJ databases">
        <title>Sequencing the genomes of 1000 actinobacteria strains.</title>
        <authorList>
            <person name="Klenk H.-P."/>
        </authorList>
    </citation>
    <scope>NUCLEOTIDE SEQUENCE [LARGE SCALE GENOMIC DNA]</scope>
    <source>
        <strain evidence="2 3">DSM 16403</strain>
    </source>
</reference>
<dbReference type="EMBL" id="JAATJL010000001">
    <property type="protein sequence ID" value="NJC23254.1"/>
    <property type="molecule type" value="Genomic_DNA"/>
</dbReference>
<dbReference type="InterPro" id="IPR010982">
    <property type="entry name" value="Lambda_DNA-bd_dom_sf"/>
</dbReference>
<name>A0A846RS22_9MICC</name>
<feature type="domain" description="HTH cro/C1-type" evidence="1">
    <location>
        <begin position="26"/>
        <end position="80"/>
    </location>
</feature>
<protein>
    <submittedName>
        <fullName evidence="2">Transcriptional regulator with XRE-family HTH domain</fullName>
    </submittedName>
</protein>
<gene>
    <name evidence="2" type="ORF">BJ994_002330</name>
</gene>
<evidence type="ECO:0000313" key="2">
    <source>
        <dbReference type="EMBL" id="NJC23254.1"/>
    </source>
</evidence>
<dbReference type="GO" id="GO:0003677">
    <property type="term" value="F:DNA binding"/>
    <property type="evidence" value="ECO:0007669"/>
    <property type="project" value="InterPro"/>
</dbReference>
<dbReference type="RefSeq" id="WP_167994327.1">
    <property type="nucleotide sequence ID" value="NZ_JAATJL010000001.1"/>
</dbReference>
<comment type="caution">
    <text evidence="2">The sequence shown here is derived from an EMBL/GenBank/DDBJ whole genome shotgun (WGS) entry which is preliminary data.</text>
</comment>
<evidence type="ECO:0000259" key="1">
    <source>
        <dbReference type="PROSITE" id="PS50943"/>
    </source>
</evidence>
<dbReference type="InterPro" id="IPR001387">
    <property type="entry name" value="Cro/C1-type_HTH"/>
</dbReference>
<accession>A0A846RS22</accession>
<keyword evidence="3" id="KW-1185">Reference proteome</keyword>